<feature type="signal peptide" evidence="1">
    <location>
        <begin position="1"/>
        <end position="18"/>
    </location>
</feature>
<evidence type="ECO:0000256" key="1">
    <source>
        <dbReference type="SAM" id="SignalP"/>
    </source>
</evidence>
<reference evidence="2 3" key="1">
    <citation type="journal article" date="2025" name="Microbiol. Resour. Announc.">
        <title>Draft genome sequences for Neonectria magnoliae and Neonectria punicea, canker pathogens of Liriodendron tulipifera and Acer saccharum in West Virginia.</title>
        <authorList>
            <person name="Petronek H.M."/>
            <person name="Kasson M.T."/>
            <person name="Metheny A.M."/>
            <person name="Stauder C.M."/>
            <person name="Lovett B."/>
            <person name="Lynch S.C."/>
            <person name="Garnas J.R."/>
            <person name="Kasson L.R."/>
            <person name="Stajich J.E."/>
        </authorList>
    </citation>
    <scope>NUCLEOTIDE SEQUENCE [LARGE SCALE GENOMIC DNA]</scope>
    <source>
        <strain evidence="2 3">NRRL 64651</strain>
    </source>
</reference>
<evidence type="ECO:0000313" key="3">
    <source>
        <dbReference type="Proteomes" id="UP001498421"/>
    </source>
</evidence>
<dbReference type="Proteomes" id="UP001498421">
    <property type="component" value="Unassembled WGS sequence"/>
</dbReference>
<comment type="caution">
    <text evidence="2">The sequence shown here is derived from an EMBL/GenBank/DDBJ whole genome shotgun (WGS) entry which is preliminary data.</text>
</comment>
<dbReference type="EMBL" id="JAZAVK010000050">
    <property type="protein sequence ID" value="KAK7427657.1"/>
    <property type="molecule type" value="Genomic_DNA"/>
</dbReference>
<proteinExistence type="predicted"/>
<name>A0ABR1I3Y5_9HYPO</name>
<gene>
    <name evidence="2" type="ORF">QQZ08_005763</name>
</gene>
<accession>A0ABR1I3Y5</accession>
<organism evidence="2 3">
    <name type="scientific">Neonectria magnoliae</name>
    <dbReference type="NCBI Taxonomy" id="2732573"/>
    <lineage>
        <taxon>Eukaryota</taxon>
        <taxon>Fungi</taxon>
        <taxon>Dikarya</taxon>
        <taxon>Ascomycota</taxon>
        <taxon>Pezizomycotina</taxon>
        <taxon>Sordariomycetes</taxon>
        <taxon>Hypocreomycetidae</taxon>
        <taxon>Hypocreales</taxon>
        <taxon>Nectriaceae</taxon>
        <taxon>Neonectria</taxon>
    </lineage>
</organism>
<keyword evidence="3" id="KW-1185">Reference proteome</keyword>
<keyword evidence="1" id="KW-0732">Signal</keyword>
<sequence length="167" mass="17847">MMHLATFLLAFLVSAAVADTDTNRAIVQHEPDEIQGEKWLSLRDDSVRHDAVSVLDEGITVDTCTDPEVLVDVGVAGLADLTTVKVTTTMTTIMTLGLVPGTTTVADSKRPVHQATTQDSTTASSVEVGVPTITETEPLHVISSGTLREGPEVSLAWAMMMAILLFW</sequence>
<protein>
    <submittedName>
        <fullName evidence="2">Uncharacterized protein</fullName>
    </submittedName>
</protein>
<feature type="chain" id="PRO_5045476479" evidence="1">
    <location>
        <begin position="19"/>
        <end position="167"/>
    </location>
</feature>
<evidence type="ECO:0000313" key="2">
    <source>
        <dbReference type="EMBL" id="KAK7427657.1"/>
    </source>
</evidence>